<feature type="region of interest" description="Disordered" evidence="1">
    <location>
        <begin position="46"/>
        <end position="70"/>
    </location>
</feature>
<keyword evidence="2" id="KW-0472">Membrane</keyword>
<sequence>MGKQSNKKHYLRRTRWSLTIGALALAVTLTGYMLIDHSLVAGTDNDLNDGNPYPPPSTSAQAQQAAHAEAPDVYCSPDQLGKNDWTTVGDDQMAFAYLPTLTGSTEEIKDGLEKESSKATFNPYSTNKILLASTSLGSSTVADDAITKVSVTQITTSMWNGWKVTKCGPEQKLHITSAGSTQITYRDNEGVRRTKNWTVWELSGDGFNPKPKDKNTEGFSAEIAVNGHHLHTMLSNNHARLPGSFVAHDDHMEVPGPGVELMKYYYEHHVWS</sequence>
<keyword evidence="2" id="KW-0812">Transmembrane</keyword>
<evidence type="ECO:0000256" key="1">
    <source>
        <dbReference type="SAM" id="MobiDB-lite"/>
    </source>
</evidence>
<evidence type="ECO:0000313" key="3">
    <source>
        <dbReference type="EMBL" id="SMX97186.1"/>
    </source>
</evidence>
<dbReference type="RefSeq" id="WP_101555772.1">
    <property type="nucleotide sequence ID" value="NZ_FXYY01000026.1"/>
</dbReference>
<accession>A0A2H1KBW9</accession>
<proteinExistence type="predicted"/>
<evidence type="ECO:0000313" key="4">
    <source>
        <dbReference type="Proteomes" id="UP000234641"/>
    </source>
</evidence>
<gene>
    <name evidence="3" type="ORF">BLIN9172_03012</name>
</gene>
<organism evidence="3 4">
    <name type="scientific">Brevibacterium linens ATCC 9172</name>
    <dbReference type="NCBI Taxonomy" id="1255617"/>
    <lineage>
        <taxon>Bacteria</taxon>
        <taxon>Bacillati</taxon>
        <taxon>Actinomycetota</taxon>
        <taxon>Actinomycetes</taxon>
        <taxon>Micrococcales</taxon>
        <taxon>Brevibacteriaceae</taxon>
        <taxon>Brevibacterium</taxon>
    </lineage>
</organism>
<protein>
    <submittedName>
        <fullName evidence="3">Uncharacterized protein</fullName>
    </submittedName>
</protein>
<keyword evidence="2" id="KW-1133">Transmembrane helix</keyword>
<dbReference type="Proteomes" id="UP000234641">
    <property type="component" value="Unassembled WGS sequence"/>
</dbReference>
<feature type="transmembrane region" description="Helical" evidence="2">
    <location>
        <begin position="16"/>
        <end position="35"/>
    </location>
</feature>
<dbReference type="EMBL" id="FXYY01000026">
    <property type="protein sequence ID" value="SMX97186.1"/>
    <property type="molecule type" value="Genomic_DNA"/>
</dbReference>
<dbReference type="AlphaFoldDB" id="A0A2H1KBW9"/>
<reference evidence="3 4" key="1">
    <citation type="submission" date="2017-03" db="EMBL/GenBank/DDBJ databases">
        <authorList>
            <person name="Afonso C.L."/>
            <person name="Miller P.J."/>
            <person name="Scott M.A."/>
            <person name="Spackman E."/>
            <person name="Goraichik I."/>
            <person name="Dimitrov K.M."/>
            <person name="Suarez D.L."/>
            <person name="Swayne D.E."/>
        </authorList>
    </citation>
    <scope>NUCLEOTIDE SEQUENCE [LARGE SCALE GENOMIC DNA]</scope>
    <source>
        <strain evidence="3 4">ATCC 9172</strain>
    </source>
</reference>
<evidence type="ECO:0000256" key="2">
    <source>
        <dbReference type="SAM" id="Phobius"/>
    </source>
</evidence>
<name>A0A2H1KBW9_BRELN</name>